<evidence type="ECO:0000313" key="2">
    <source>
        <dbReference type="Proteomes" id="UP000631114"/>
    </source>
</evidence>
<dbReference type="InterPro" id="IPR022552">
    <property type="entry name" value="UPF_Ycf55"/>
</dbReference>
<evidence type="ECO:0000313" key="1">
    <source>
        <dbReference type="EMBL" id="KAF9612277.1"/>
    </source>
</evidence>
<dbReference type="Pfam" id="PF12452">
    <property type="entry name" value="DUF3685"/>
    <property type="match status" value="2"/>
</dbReference>
<organism evidence="1 2">
    <name type="scientific">Coptis chinensis</name>
    <dbReference type="NCBI Taxonomy" id="261450"/>
    <lineage>
        <taxon>Eukaryota</taxon>
        <taxon>Viridiplantae</taxon>
        <taxon>Streptophyta</taxon>
        <taxon>Embryophyta</taxon>
        <taxon>Tracheophyta</taxon>
        <taxon>Spermatophyta</taxon>
        <taxon>Magnoliopsida</taxon>
        <taxon>Ranunculales</taxon>
        <taxon>Ranunculaceae</taxon>
        <taxon>Coptidoideae</taxon>
        <taxon>Coptis</taxon>
    </lineage>
</organism>
<dbReference type="Proteomes" id="UP000631114">
    <property type="component" value="Unassembled WGS sequence"/>
</dbReference>
<protein>
    <submittedName>
        <fullName evidence="1">Uncharacterized protein</fullName>
    </submittedName>
</protein>
<proteinExistence type="predicted"/>
<gene>
    <name evidence="1" type="ORF">IFM89_038847</name>
</gene>
<sequence length="514" mass="58103">MAEQATIPSCAKLQLPRSFYKLSHFVPRTVCLRIVQRGFKKQCYGSSKVLVSAPLVCDFNAHISTILERSANLKDSSMRCCCFGTLISPDNATVPNWVPVLDQALMMFSIVLAYIAGVVPPENAYLKPEKVSDLDAASSRSSSGSAGRSDQQVNVEYAWAEVKSKLLGALDAAKQDGGCGYFGRPCRDLRKRQALPLPSAYIIVSIAVLSLVRMLVNNISGSHQVVDRGDWMGTSSEVLQISSQSVFVTWLEEELNLECKKHDKNILLMMLQKLKQDDNITKNIKRSGKDELYADLLYFLRFRFLSTGCRYDNKLLAHHGVDILEDLVITLADGITTNYLELISVDSNMSSDMNRMGLNLCSLSTRALQKLRNEMALKQWLHQNMDSVVSMYEDRFDLYSFQIQLTKEADKSRQDKLPWWKKLTLKKATPVVKPLQFMVISPLSMPVKRTRELRALNGWRYYFSLFLEFSDITMPLVRVIFSKICSAISFFLVCLVGRSLGLIYSGIRQSLGWR</sequence>
<dbReference type="PANTHER" id="PTHR36807">
    <property type="entry name" value="PHOSPHOGLYCOLATE PHOSPHATASE"/>
    <property type="match status" value="1"/>
</dbReference>
<dbReference type="EMBL" id="JADFTS010000004">
    <property type="protein sequence ID" value="KAF9612277.1"/>
    <property type="molecule type" value="Genomic_DNA"/>
</dbReference>
<accession>A0A835M0X0</accession>
<dbReference type="OrthoDB" id="2020436at2759"/>
<keyword evidence="2" id="KW-1185">Reference proteome</keyword>
<dbReference type="PANTHER" id="PTHR36807:SF2">
    <property type="entry name" value="PHOSPHOGLYCOLATE PHOSPHATASE"/>
    <property type="match status" value="1"/>
</dbReference>
<dbReference type="AlphaFoldDB" id="A0A835M0X0"/>
<comment type="caution">
    <text evidence="1">The sequence shown here is derived from an EMBL/GenBank/DDBJ whole genome shotgun (WGS) entry which is preliminary data.</text>
</comment>
<name>A0A835M0X0_9MAGN</name>
<reference evidence="1 2" key="1">
    <citation type="submission" date="2020-10" db="EMBL/GenBank/DDBJ databases">
        <title>The Coptis chinensis genome and diversification of protoberbering-type alkaloids.</title>
        <authorList>
            <person name="Wang B."/>
            <person name="Shu S."/>
            <person name="Song C."/>
            <person name="Liu Y."/>
        </authorList>
    </citation>
    <scope>NUCLEOTIDE SEQUENCE [LARGE SCALE GENOMIC DNA]</scope>
    <source>
        <strain evidence="1">HL-2020</strain>
        <tissue evidence="1">Leaf</tissue>
    </source>
</reference>